<keyword evidence="4" id="KW-1185">Reference proteome</keyword>
<dbReference type="EMBL" id="CP054614">
    <property type="protein sequence ID" value="QKS55891.1"/>
    <property type="molecule type" value="Genomic_DNA"/>
</dbReference>
<evidence type="ECO:0000313" key="2">
    <source>
        <dbReference type="EMBL" id="QKS55891.1"/>
    </source>
</evidence>
<accession>A0A2V4VD93</accession>
<evidence type="ECO:0000313" key="3">
    <source>
        <dbReference type="Proteomes" id="UP000247790"/>
    </source>
</evidence>
<protein>
    <submittedName>
        <fullName evidence="1">Uncharacterized protein</fullName>
    </submittedName>
</protein>
<dbReference type="RefSeq" id="WP_110894591.1">
    <property type="nucleotide sequence ID" value="NZ_CP054614.1"/>
</dbReference>
<sequence>MPKKKAHELTLDPKYITVHTDDRYISGPTARVISKKLLRRIVSEKCEIYKAGECNECFTESQELEYPCISAWKMTVGKGQKLY</sequence>
<gene>
    <name evidence="1" type="ORF">DFQ00_102302</name>
    <name evidence="2" type="ORF">HUB98_05785</name>
</gene>
<reference evidence="1 3" key="1">
    <citation type="submission" date="2018-06" db="EMBL/GenBank/DDBJ databases">
        <title>Genomic Encyclopedia of Type Strains, Phase III (KMG-III): the genomes of soil and plant-associated and newly described type strains.</title>
        <authorList>
            <person name="Whitman W."/>
        </authorList>
    </citation>
    <scope>NUCLEOTIDE SEQUENCE [LARGE SCALE GENOMIC DNA]</scope>
    <source>
        <strain evidence="1 3">CECT 7022</strain>
    </source>
</reference>
<name>A0A2V4VD93_PAEBA</name>
<dbReference type="OrthoDB" id="2627119at2"/>
<proteinExistence type="predicted"/>
<organism evidence="1 3">
    <name type="scientific">Paenibacillus barcinonensis</name>
    <dbReference type="NCBI Taxonomy" id="198119"/>
    <lineage>
        <taxon>Bacteria</taxon>
        <taxon>Bacillati</taxon>
        <taxon>Bacillota</taxon>
        <taxon>Bacilli</taxon>
        <taxon>Bacillales</taxon>
        <taxon>Paenibacillaceae</taxon>
        <taxon>Paenibacillus</taxon>
    </lineage>
</organism>
<dbReference type="AlphaFoldDB" id="A0A2V4VD93"/>
<evidence type="ECO:0000313" key="1">
    <source>
        <dbReference type="EMBL" id="PYE51508.1"/>
    </source>
</evidence>
<evidence type="ECO:0000313" key="4">
    <source>
        <dbReference type="Proteomes" id="UP000509327"/>
    </source>
</evidence>
<dbReference type="Proteomes" id="UP000509327">
    <property type="component" value="Chromosome"/>
</dbReference>
<reference evidence="2 4" key="2">
    <citation type="submission" date="2020-06" db="EMBL/GenBank/DDBJ databases">
        <title>Complete genome of Paenibacillus barcinonensis KACC11450.</title>
        <authorList>
            <person name="Kim M."/>
            <person name="Park Y.-J."/>
            <person name="Shin J.-H."/>
        </authorList>
    </citation>
    <scope>NUCLEOTIDE SEQUENCE [LARGE SCALE GENOMIC DNA]</scope>
    <source>
        <strain evidence="2 4">KACC11450</strain>
    </source>
</reference>
<dbReference type="EMBL" id="QJSW01000002">
    <property type="protein sequence ID" value="PYE51508.1"/>
    <property type="molecule type" value="Genomic_DNA"/>
</dbReference>
<dbReference type="Proteomes" id="UP000247790">
    <property type="component" value="Unassembled WGS sequence"/>
</dbReference>